<keyword evidence="3" id="KW-1185">Reference proteome</keyword>
<dbReference type="Proteomes" id="UP000034196">
    <property type="component" value="Unassembled WGS sequence"/>
</dbReference>
<dbReference type="AlphaFoldDB" id="A0A1J4P1E0"/>
<dbReference type="InterPro" id="IPR014748">
    <property type="entry name" value="Enoyl-CoA_hydra_C"/>
</dbReference>
<dbReference type="STRING" id="1428628.WN71_009570"/>
<evidence type="ECO:0000313" key="3">
    <source>
        <dbReference type="Proteomes" id="UP000034196"/>
    </source>
</evidence>
<dbReference type="RefSeq" id="WP_052743168.1">
    <property type="nucleotide sequence ID" value="NZ_LAVA02000019.1"/>
</dbReference>
<dbReference type="Gene3D" id="1.10.12.10">
    <property type="entry name" value="Lyase 2-enoyl-coa Hydratase, Chain A, domain 2"/>
    <property type="match status" value="1"/>
</dbReference>
<dbReference type="Gene3D" id="3.90.226.10">
    <property type="entry name" value="2-enoyl-CoA Hydratase, Chain A, domain 1"/>
    <property type="match status" value="1"/>
</dbReference>
<dbReference type="SUPFAM" id="SSF52096">
    <property type="entry name" value="ClpP/crotonase"/>
    <property type="match status" value="1"/>
</dbReference>
<organism evidence="2 3">
    <name type="scientific">Streptomyces mangrovisoli</name>
    <dbReference type="NCBI Taxonomy" id="1428628"/>
    <lineage>
        <taxon>Bacteria</taxon>
        <taxon>Bacillati</taxon>
        <taxon>Actinomycetota</taxon>
        <taxon>Actinomycetes</taxon>
        <taxon>Kitasatosporales</taxon>
        <taxon>Streptomycetaceae</taxon>
        <taxon>Streptomyces</taxon>
    </lineage>
</organism>
<accession>A0A1J4P1E0</accession>
<dbReference type="EMBL" id="LAVA02000019">
    <property type="protein sequence ID" value="OIJ68042.1"/>
    <property type="molecule type" value="Genomic_DNA"/>
</dbReference>
<comment type="similarity">
    <text evidence="1">Belongs to the enoyl-CoA hydratase/isomerase family.</text>
</comment>
<reference evidence="2" key="1">
    <citation type="submission" date="2016-10" db="EMBL/GenBank/DDBJ databases">
        <title>Genome sequence of Streptomyces mangrovisoli MUSC 149.</title>
        <authorList>
            <person name="Lee L.-H."/>
            <person name="Ser H.-L."/>
        </authorList>
    </citation>
    <scope>NUCLEOTIDE SEQUENCE [LARGE SCALE GENOMIC DNA]</scope>
    <source>
        <strain evidence="2">MUSC 149</strain>
    </source>
</reference>
<proteinExistence type="inferred from homology"/>
<evidence type="ECO:0000313" key="2">
    <source>
        <dbReference type="EMBL" id="OIJ68042.1"/>
    </source>
</evidence>
<sequence length="69" mass="7644">MAACDLVVAADHVRFGVPEVRRSLVAADRTLEECWDRQEQIIAAVFASGDAREGVTAFTEKRGPVWRGR</sequence>
<evidence type="ECO:0000256" key="1">
    <source>
        <dbReference type="ARBA" id="ARBA00005254"/>
    </source>
</evidence>
<evidence type="ECO:0008006" key="4">
    <source>
        <dbReference type="Google" id="ProtNLM"/>
    </source>
</evidence>
<comment type="caution">
    <text evidence="2">The sequence shown here is derived from an EMBL/GenBank/DDBJ whole genome shotgun (WGS) entry which is preliminary data.</text>
</comment>
<name>A0A1J4P1E0_9ACTN</name>
<protein>
    <recommendedName>
        <fullName evidence="4">Enoyl-CoA hydratase</fullName>
    </recommendedName>
</protein>
<dbReference type="InterPro" id="IPR029045">
    <property type="entry name" value="ClpP/crotonase-like_dom_sf"/>
</dbReference>
<gene>
    <name evidence="2" type="ORF">WN71_009570</name>
</gene>